<name>A0A4R4KDF4_9BACT</name>
<feature type="signal peptide" evidence="1">
    <location>
        <begin position="1"/>
        <end position="18"/>
    </location>
</feature>
<evidence type="ECO:0000256" key="1">
    <source>
        <dbReference type="SAM" id="SignalP"/>
    </source>
</evidence>
<sequence>MKTVPLLAFLLLSLTVLGQKTSFRQEIDDNGKHLSLRVELEEKGHKIQYCHTFVVRGMSNALKKELVDRLVDSLKSELIQQRISLHVAYEQQPAGPVVAMSHASLSERLSQQPFQKSIEKDTLTGRLKVSYIYQIDGIENSYERTINTQNRSEEEIERLIEETEQEILHPIKM</sequence>
<organism evidence="2 3">
    <name type="scientific">Arundinibacter roseus</name>
    <dbReference type="NCBI Taxonomy" id="2070510"/>
    <lineage>
        <taxon>Bacteria</taxon>
        <taxon>Pseudomonadati</taxon>
        <taxon>Bacteroidota</taxon>
        <taxon>Cytophagia</taxon>
        <taxon>Cytophagales</taxon>
        <taxon>Spirosomataceae</taxon>
        <taxon>Arundinibacter</taxon>
    </lineage>
</organism>
<evidence type="ECO:0000313" key="2">
    <source>
        <dbReference type="EMBL" id="TDB65910.1"/>
    </source>
</evidence>
<keyword evidence="1" id="KW-0732">Signal</keyword>
<gene>
    <name evidence="2" type="ORF">EZE20_09080</name>
</gene>
<evidence type="ECO:0008006" key="4">
    <source>
        <dbReference type="Google" id="ProtNLM"/>
    </source>
</evidence>
<evidence type="ECO:0000313" key="3">
    <source>
        <dbReference type="Proteomes" id="UP000295706"/>
    </source>
</evidence>
<dbReference type="Proteomes" id="UP000295706">
    <property type="component" value="Unassembled WGS sequence"/>
</dbReference>
<dbReference type="EMBL" id="SMJU01000005">
    <property type="protein sequence ID" value="TDB65910.1"/>
    <property type="molecule type" value="Genomic_DNA"/>
</dbReference>
<feature type="chain" id="PRO_5020334807" description="DUF541 domain-containing protein" evidence="1">
    <location>
        <begin position="19"/>
        <end position="173"/>
    </location>
</feature>
<dbReference type="RefSeq" id="WP_132116751.1">
    <property type="nucleotide sequence ID" value="NZ_SMJU01000005.1"/>
</dbReference>
<accession>A0A4R4KDF4</accession>
<dbReference type="AlphaFoldDB" id="A0A4R4KDF4"/>
<keyword evidence="3" id="KW-1185">Reference proteome</keyword>
<protein>
    <recommendedName>
        <fullName evidence="4">DUF541 domain-containing protein</fullName>
    </recommendedName>
</protein>
<dbReference type="OrthoDB" id="953639at2"/>
<reference evidence="2 3" key="1">
    <citation type="submission" date="2019-02" db="EMBL/GenBank/DDBJ databases">
        <title>Arundinibacter roseus gen. nov., sp. nov., a new member of the family Cytophagaceae.</title>
        <authorList>
            <person name="Szuroczki S."/>
            <person name="Khayer B."/>
            <person name="Sproer C."/>
            <person name="Toumi M."/>
            <person name="Szabo A."/>
            <person name="Felfoldi T."/>
            <person name="Schumann P."/>
            <person name="Toth E."/>
        </authorList>
    </citation>
    <scope>NUCLEOTIDE SEQUENCE [LARGE SCALE GENOMIC DNA]</scope>
    <source>
        <strain evidence="2 3">DMA-k-7a</strain>
    </source>
</reference>
<proteinExistence type="predicted"/>
<comment type="caution">
    <text evidence="2">The sequence shown here is derived from an EMBL/GenBank/DDBJ whole genome shotgun (WGS) entry which is preliminary data.</text>
</comment>